<dbReference type="PANTHER" id="PTHR43022">
    <property type="entry name" value="PROTEIN SMF"/>
    <property type="match status" value="1"/>
</dbReference>
<comment type="caution">
    <text evidence="3">The sequence shown here is derived from an EMBL/GenBank/DDBJ whole genome shotgun (WGS) entry which is preliminary data.</text>
</comment>
<evidence type="ECO:0000313" key="3">
    <source>
        <dbReference type="EMBL" id="OCL93451.1"/>
    </source>
</evidence>
<keyword evidence="4" id="KW-1185">Reference proteome</keyword>
<dbReference type="Proteomes" id="UP000093159">
    <property type="component" value="Unassembled WGS sequence"/>
</dbReference>
<evidence type="ECO:0000259" key="2">
    <source>
        <dbReference type="Pfam" id="PF02481"/>
    </source>
</evidence>
<protein>
    <recommendedName>
        <fullName evidence="2">Smf/DprA SLOG domain-containing protein</fullName>
    </recommendedName>
</protein>
<feature type="domain" description="Smf/DprA SLOG" evidence="2">
    <location>
        <begin position="85"/>
        <end position="295"/>
    </location>
</feature>
<comment type="similarity">
    <text evidence="1">Belongs to the DprA/Smf family.</text>
</comment>
<dbReference type="EMBL" id="LDIR01000001">
    <property type="protein sequence ID" value="OCL93451.1"/>
    <property type="molecule type" value="Genomic_DNA"/>
</dbReference>
<dbReference type="Gene3D" id="3.40.50.450">
    <property type="match status" value="1"/>
</dbReference>
<evidence type="ECO:0000313" key="4">
    <source>
        <dbReference type="Proteomes" id="UP000093159"/>
    </source>
</evidence>
<dbReference type="Pfam" id="PF02481">
    <property type="entry name" value="DNA_processg_A"/>
    <property type="match status" value="1"/>
</dbReference>
<evidence type="ECO:0000256" key="1">
    <source>
        <dbReference type="ARBA" id="ARBA00006525"/>
    </source>
</evidence>
<dbReference type="InterPro" id="IPR057666">
    <property type="entry name" value="DrpA_SLOG"/>
</dbReference>
<organism evidence="3 4">
    <name type="scientific">Arcobacter porcinus</name>
    <dbReference type="NCBI Taxonomy" id="1935204"/>
    <lineage>
        <taxon>Bacteria</taxon>
        <taxon>Pseudomonadati</taxon>
        <taxon>Campylobacterota</taxon>
        <taxon>Epsilonproteobacteria</taxon>
        <taxon>Campylobacterales</taxon>
        <taxon>Arcobacteraceae</taxon>
        <taxon>Arcobacter</taxon>
    </lineage>
</organism>
<gene>
    <name evidence="3" type="ORF">AAX28_00994</name>
</gene>
<accession>A0ABX2YEV9</accession>
<dbReference type="SUPFAM" id="SSF102405">
    <property type="entry name" value="MCP/YpsA-like"/>
    <property type="match status" value="1"/>
</dbReference>
<proteinExistence type="inferred from homology"/>
<sequence>MNNQFLAFSKIKGLGPKALKEIITYFKAKNITNIFETDLDMFLSGINLPNKLKDTIKMNISNGTFNQFIIEADNDLNLCFEKNIKVISYYNENYPKYLKLLDDAPMFLYCKGNIDLLNNQNNVAVVGTRNNSDYGKLITQKTVQFLVENNYCIVSGLALGIDAIAHESTLEFFGKTISVLVDVDDIAPKTNLKLAQRILDNGGLLVAENPPKSKIIPALFAKRDRIQTGLSLAVFPIETSLNGGTFHAINTGIKYKRIVFAPDVKRSGYSDTNIPQLEGIRSIIENNQAFAYTKIDYPKVLEILGDKKDELNKVEIISEGSLF</sequence>
<dbReference type="PANTHER" id="PTHR43022:SF1">
    <property type="entry name" value="PROTEIN SMF"/>
    <property type="match status" value="1"/>
</dbReference>
<reference evidence="3 4" key="1">
    <citation type="submission" date="2015-05" db="EMBL/GenBank/DDBJ databases">
        <authorList>
            <person name="Rovetto F."/>
            <person name="Cocolin L."/>
            <person name="Illeghems K."/>
            <person name="Van Nieuwerburgh F."/>
            <person name="Houf K."/>
        </authorList>
    </citation>
    <scope>NUCLEOTIDE SEQUENCE [LARGE SCALE GENOMIC DNA]</scope>
    <source>
        <strain evidence="3 4">117434</strain>
    </source>
</reference>
<dbReference type="InterPro" id="IPR003488">
    <property type="entry name" value="DprA"/>
</dbReference>
<name>A0ABX2YEV9_9BACT</name>
<dbReference type="RefSeq" id="WP_066179058.1">
    <property type="nucleotide sequence ID" value="NZ_LDIR01000001.1"/>
</dbReference>